<dbReference type="Pfam" id="PF03458">
    <property type="entry name" value="Gly_transporter"/>
    <property type="match status" value="2"/>
</dbReference>
<evidence type="ECO:0000256" key="1">
    <source>
        <dbReference type="ARBA" id="ARBA00004651"/>
    </source>
</evidence>
<evidence type="ECO:0000256" key="7">
    <source>
        <dbReference type="SAM" id="Phobius"/>
    </source>
</evidence>
<feature type="transmembrane region" description="Helical" evidence="7">
    <location>
        <begin position="89"/>
        <end position="106"/>
    </location>
</feature>
<evidence type="ECO:0000256" key="5">
    <source>
        <dbReference type="ARBA" id="ARBA00022989"/>
    </source>
</evidence>
<feature type="transmembrane region" description="Helical" evidence="7">
    <location>
        <begin position="118"/>
        <end position="138"/>
    </location>
</feature>
<feature type="transmembrane region" description="Helical" evidence="7">
    <location>
        <begin position="65"/>
        <end position="82"/>
    </location>
</feature>
<dbReference type="Proteomes" id="UP000239872">
    <property type="component" value="Unassembled WGS sequence"/>
</dbReference>
<dbReference type="InterPro" id="IPR005115">
    <property type="entry name" value="Gly_transporter"/>
</dbReference>
<feature type="domain" description="Glycine transporter" evidence="8">
    <location>
        <begin position="93"/>
        <end position="166"/>
    </location>
</feature>
<keyword evidence="6 7" id="KW-0472">Membrane</keyword>
<dbReference type="RefSeq" id="WP_105041394.1">
    <property type="nucleotide sequence ID" value="NZ_PPSL01000011.1"/>
</dbReference>
<comment type="caution">
    <text evidence="9">The sequence shown here is derived from an EMBL/GenBank/DDBJ whole genome shotgun (WGS) entry which is preliminary data.</text>
</comment>
<dbReference type="EMBL" id="PPSL01000011">
    <property type="protein sequence ID" value="PQJ08845.1"/>
    <property type="molecule type" value="Genomic_DNA"/>
</dbReference>
<dbReference type="PANTHER" id="PTHR30506:SF3">
    <property type="entry name" value="UPF0126 INNER MEMBRANE PROTEIN YADS-RELATED"/>
    <property type="match status" value="1"/>
</dbReference>
<keyword evidence="3" id="KW-1003">Cell membrane</keyword>
<feature type="transmembrane region" description="Helical" evidence="7">
    <location>
        <begin position="150"/>
        <end position="168"/>
    </location>
</feature>
<evidence type="ECO:0000256" key="6">
    <source>
        <dbReference type="ARBA" id="ARBA00023136"/>
    </source>
</evidence>
<evidence type="ECO:0000313" key="10">
    <source>
        <dbReference type="Proteomes" id="UP000239872"/>
    </source>
</evidence>
<dbReference type="OrthoDB" id="9791874at2"/>
<feature type="domain" description="Glycine transporter" evidence="8">
    <location>
        <begin position="6"/>
        <end position="80"/>
    </location>
</feature>
<evidence type="ECO:0000256" key="3">
    <source>
        <dbReference type="ARBA" id="ARBA00022475"/>
    </source>
</evidence>
<reference evidence="9 10" key="1">
    <citation type="submission" date="2018-01" db="EMBL/GenBank/DDBJ databases">
        <title>A novel member of the phylum Bacteroidetes isolated from glacier ice.</title>
        <authorList>
            <person name="Liu Q."/>
            <person name="Xin Y.-H."/>
        </authorList>
    </citation>
    <scope>NUCLEOTIDE SEQUENCE [LARGE SCALE GENOMIC DNA]</scope>
    <source>
        <strain evidence="9 10">RB1R16</strain>
    </source>
</reference>
<keyword evidence="10" id="KW-1185">Reference proteome</keyword>
<evidence type="ECO:0000313" key="9">
    <source>
        <dbReference type="EMBL" id="PQJ08845.1"/>
    </source>
</evidence>
<dbReference type="GO" id="GO:0005886">
    <property type="term" value="C:plasma membrane"/>
    <property type="evidence" value="ECO:0007669"/>
    <property type="project" value="UniProtKB-SubCell"/>
</dbReference>
<dbReference type="PANTHER" id="PTHR30506">
    <property type="entry name" value="INNER MEMBRANE PROTEIN"/>
    <property type="match status" value="1"/>
</dbReference>
<accession>A0A2S7SQG8</accession>
<feature type="transmembrane region" description="Helical" evidence="7">
    <location>
        <begin position="174"/>
        <end position="195"/>
    </location>
</feature>
<evidence type="ECO:0000256" key="4">
    <source>
        <dbReference type="ARBA" id="ARBA00022692"/>
    </source>
</evidence>
<organism evidence="9 10">
    <name type="scientific">Flavipsychrobacter stenotrophus</name>
    <dbReference type="NCBI Taxonomy" id="2077091"/>
    <lineage>
        <taxon>Bacteria</taxon>
        <taxon>Pseudomonadati</taxon>
        <taxon>Bacteroidota</taxon>
        <taxon>Chitinophagia</taxon>
        <taxon>Chitinophagales</taxon>
        <taxon>Chitinophagaceae</taxon>
        <taxon>Flavipsychrobacter</taxon>
    </lineage>
</organism>
<protein>
    <recommendedName>
        <fullName evidence="8">Glycine transporter domain-containing protein</fullName>
    </recommendedName>
</protein>
<keyword evidence="4 7" id="KW-0812">Transmembrane</keyword>
<gene>
    <name evidence="9" type="ORF">CJD36_022130</name>
</gene>
<feature type="transmembrane region" description="Helical" evidence="7">
    <location>
        <begin position="6"/>
        <end position="24"/>
    </location>
</feature>
<evidence type="ECO:0000259" key="8">
    <source>
        <dbReference type="Pfam" id="PF03458"/>
    </source>
</evidence>
<dbReference type="AlphaFoldDB" id="A0A2S7SQG8"/>
<proteinExistence type="inferred from homology"/>
<feature type="transmembrane region" description="Helical" evidence="7">
    <location>
        <begin position="31"/>
        <end position="53"/>
    </location>
</feature>
<keyword evidence="5 7" id="KW-1133">Transmembrane helix</keyword>
<name>A0A2S7SQG8_9BACT</name>
<comment type="subcellular location">
    <subcellularLocation>
        <location evidence="1">Cell membrane</location>
        <topology evidence="1">Multi-pass membrane protein</topology>
    </subcellularLocation>
</comment>
<comment type="similarity">
    <text evidence="2">Belongs to the UPF0126 family.</text>
</comment>
<sequence length="204" mass="22538">MSLQHILELCGIAFFAVSGALVANQKSKPDWFGVTFIGFITSIGGGSIRDMLLGSYPLSWVKDPTIIYVIIASIVITSLFFNKLIRFKKIFFIFDTLGIAMFTILGTEKALNFHVDPAIAAIMGMFSAIMGGVIRDVLTNQVPVIFRKEIYATACLIGAIVYLILNALNCERYTCLIASTLIIIAIRVVAVKYQLSLPQFNREK</sequence>
<evidence type="ECO:0000256" key="2">
    <source>
        <dbReference type="ARBA" id="ARBA00008193"/>
    </source>
</evidence>